<evidence type="ECO:0000313" key="2">
    <source>
        <dbReference type="Proteomes" id="UP000487117"/>
    </source>
</evidence>
<dbReference type="Proteomes" id="UP000487117">
    <property type="component" value="Unassembled WGS sequence"/>
</dbReference>
<proteinExistence type="predicted"/>
<organism evidence="1 2">
    <name type="scientific">Stenotrophomonas maltophilia</name>
    <name type="common">Pseudomonas maltophilia</name>
    <name type="synonym">Xanthomonas maltophilia</name>
    <dbReference type="NCBI Taxonomy" id="40324"/>
    <lineage>
        <taxon>Bacteria</taxon>
        <taxon>Pseudomonadati</taxon>
        <taxon>Pseudomonadota</taxon>
        <taxon>Gammaproteobacteria</taxon>
        <taxon>Lysobacterales</taxon>
        <taxon>Lysobacteraceae</taxon>
        <taxon>Stenotrophomonas</taxon>
        <taxon>Stenotrophomonas maltophilia group</taxon>
    </lineage>
</organism>
<evidence type="ECO:0000313" key="1">
    <source>
        <dbReference type="EMBL" id="KAF1017175.1"/>
    </source>
</evidence>
<accession>A0A7V8FJC1</accession>
<dbReference type="EMBL" id="WNDS01000001">
    <property type="protein sequence ID" value="KAF1017175.1"/>
    <property type="molecule type" value="Genomic_DNA"/>
</dbReference>
<protein>
    <submittedName>
        <fullName evidence="1">Uncharacterized protein</fullName>
    </submittedName>
</protein>
<reference evidence="2" key="1">
    <citation type="journal article" date="2020" name="MBio">
        <title>Horizontal gene transfer to a defensive symbiont with a reduced genome amongst a multipartite beetle microbiome.</title>
        <authorList>
            <person name="Waterworth S.C."/>
            <person name="Florez L.V."/>
            <person name="Rees E.R."/>
            <person name="Hertweck C."/>
            <person name="Kaltenpoth M."/>
            <person name="Kwan J.C."/>
        </authorList>
    </citation>
    <scope>NUCLEOTIDE SEQUENCE [LARGE SCALE GENOMIC DNA]</scope>
</reference>
<gene>
    <name evidence="1" type="ORF">GAK31_00434</name>
</gene>
<dbReference type="AlphaFoldDB" id="A0A7V8FJC1"/>
<comment type="caution">
    <text evidence="1">The sequence shown here is derived from an EMBL/GenBank/DDBJ whole genome shotgun (WGS) entry which is preliminary data.</text>
</comment>
<name>A0A7V8FJC1_STEMA</name>
<sequence length="58" mass="6330">MALVLIALLLVEMALLVLWVPGYFRSGIVLFNQRIAASPAMQARLALGALEHDLPADR</sequence>